<protein>
    <recommendedName>
        <fullName evidence="3">O-antigen ligase domain-containing protein</fullName>
    </recommendedName>
</protein>
<evidence type="ECO:0008006" key="3">
    <source>
        <dbReference type="Google" id="ProtNLM"/>
    </source>
</evidence>
<feature type="transmembrane region" description="Helical" evidence="1">
    <location>
        <begin position="111"/>
        <end position="133"/>
    </location>
</feature>
<keyword evidence="1" id="KW-1133">Transmembrane helix</keyword>
<gene>
    <name evidence="2" type="ORF">YBY_17080</name>
</gene>
<dbReference type="PANTHER" id="PTHR37422:SF21">
    <property type="entry name" value="EXOQ-LIKE PROTEIN"/>
    <property type="match status" value="1"/>
</dbReference>
<dbReference type="EMBL" id="AP019537">
    <property type="protein sequence ID" value="BBJ03859.1"/>
    <property type="molecule type" value="Genomic_DNA"/>
</dbReference>
<evidence type="ECO:0000313" key="2">
    <source>
        <dbReference type="EMBL" id="BBJ03859.1"/>
    </source>
</evidence>
<keyword evidence="1" id="KW-0472">Membrane</keyword>
<accession>A0A455W3V6</accession>
<keyword evidence="1" id="KW-0812">Transmembrane</keyword>
<name>A0A455W3V6_MARNT</name>
<sequence length="189" mass="21727">MTPVQKERYLSLIDRDAEGGASAEGRIKGMVQEFELGMTRPIVGHGLGTTPEAKVHKLGARQASHNLYAEVLIELGIVGFFIFMTFLSRVIKKLFVVRSMFSQVREGADDFYTRLNKALITLFWMYAVYSINYWGLSQYYWYLFAGLVIAFSNLALKNGHMENESEFCVSDINNEPRFRLADKVRKREF</sequence>
<reference evidence="2" key="1">
    <citation type="submission" date="2019-03" db="EMBL/GenBank/DDBJ databases">
        <title>Whole genome analysis of nitrate-reducing bacteria Marinobacter hydrocarbonoclasticus YB03.</title>
        <authorList>
            <person name="Azam A.H."/>
            <person name="Yuk S.R."/>
            <person name="Kamarisima K."/>
            <person name="Miyanaga K."/>
            <person name="Tanji Y."/>
        </authorList>
    </citation>
    <scope>NUCLEOTIDE SEQUENCE</scope>
    <source>
        <strain evidence="2">YB03</strain>
    </source>
</reference>
<dbReference type="InterPro" id="IPR051533">
    <property type="entry name" value="WaaL-like"/>
</dbReference>
<proteinExistence type="predicted"/>
<organism evidence="2">
    <name type="scientific">Marinobacter nauticus</name>
    <name type="common">Marinobacter hydrocarbonoclasticus</name>
    <name type="synonym">Marinobacter aquaeolei</name>
    <dbReference type="NCBI Taxonomy" id="2743"/>
    <lineage>
        <taxon>Bacteria</taxon>
        <taxon>Pseudomonadati</taxon>
        <taxon>Pseudomonadota</taxon>
        <taxon>Gammaproteobacteria</taxon>
        <taxon>Pseudomonadales</taxon>
        <taxon>Marinobacteraceae</taxon>
        <taxon>Marinobacter</taxon>
    </lineage>
</organism>
<feature type="transmembrane region" description="Helical" evidence="1">
    <location>
        <begin position="71"/>
        <end position="91"/>
    </location>
</feature>
<evidence type="ECO:0000256" key="1">
    <source>
        <dbReference type="SAM" id="Phobius"/>
    </source>
</evidence>
<dbReference type="AlphaFoldDB" id="A0A455W3V6"/>
<feature type="transmembrane region" description="Helical" evidence="1">
    <location>
        <begin position="139"/>
        <end position="156"/>
    </location>
</feature>
<dbReference type="PANTHER" id="PTHR37422">
    <property type="entry name" value="TEICHURONIC ACID BIOSYNTHESIS PROTEIN TUAE"/>
    <property type="match status" value="1"/>
</dbReference>